<evidence type="ECO:0000256" key="3">
    <source>
        <dbReference type="ARBA" id="ARBA00023180"/>
    </source>
</evidence>
<dbReference type="Proteomes" id="UP000507470">
    <property type="component" value="Unassembled WGS sequence"/>
</dbReference>
<dbReference type="GO" id="GO:0020037">
    <property type="term" value="F:heme binding"/>
    <property type="evidence" value="ECO:0007669"/>
    <property type="project" value="InterPro"/>
</dbReference>
<gene>
    <name evidence="4" type="ORF">MCOR_21836</name>
</gene>
<dbReference type="EMBL" id="CACVKT020003879">
    <property type="protein sequence ID" value="CAC5386381.1"/>
    <property type="molecule type" value="Genomic_DNA"/>
</dbReference>
<reference evidence="4 5" key="1">
    <citation type="submission" date="2020-06" db="EMBL/GenBank/DDBJ databases">
        <authorList>
            <person name="Li R."/>
            <person name="Bekaert M."/>
        </authorList>
    </citation>
    <scope>NUCLEOTIDE SEQUENCE [LARGE SCALE GENOMIC DNA]</scope>
    <source>
        <strain evidence="5">wild</strain>
    </source>
</reference>
<dbReference type="AlphaFoldDB" id="A0A6J8BSZ8"/>
<keyword evidence="4" id="KW-0575">Peroxidase</keyword>
<evidence type="ECO:0000256" key="1">
    <source>
        <dbReference type="ARBA" id="ARBA00004613"/>
    </source>
</evidence>
<dbReference type="PROSITE" id="PS50292">
    <property type="entry name" value="PEROXIDASE_3"/>
    <property type="match status" value="1"/>
</dbReference>
<dbReference type="OrthoDB" id="6505174at2759"/>
<sequence length="203" mass="23404">MNRFKLFSRDVDDGVFDDSYDPEVNPQILDSVNVAAHRYDTFESPRLVQQNNGANIPFLARHLACTASNKIDNFIVDGMRNFLFRLPEAPGSDIVARNIQRGREQGVSGYNTWREICGLEPIKSFNKFGKFGNALKELYNEPDDVDLFIGVMLEKDARFNVGPTFQCLLGMQYQRIKCGDRFWYERPCEMFSFTEGKPDRFSQ</sequence>
<keyword evidence="3" id="KW-0325">Glycoprotein</keyword>
<dbReference type="SUPFAM" id="SSF48113">
    <property type="entry name" value="Heme-dependent peroxidases"/>
    <property type="match status" value="1"/>
</dbReference>
<dbReference type="Pfam" id="PF03098">
    <property type="entry name" value="An_peroxidase"/>
    <property type="match status" value="1"/>
</dbReference>
<keyword evidence="2" id="KW-0964">Secreted</keyword>
<dbReference type="InterPro" id="IPR037120">
    <property type="entry name" value="Haem_peroxidase_sf_animal"/>
</dbReference>
<dbReference type="GO" id="GO:0140825">
    <property type="term" value="F:lactoperoxidase activity"/>
    <property type="evidence" value="ECO:0007669"/>
    <property type="project" value="UniProtKB-EC"/>
</dbReference>
<accession>A0A6J8BSZ8</accession>
<dbReference type="GO" id="GO:0005576">
    <property type="term" value="C:extracellular region"/>
    <property type="evidence" value="ECO:0007669"/>
    <property type="project" value="UniProtKB-SubCell"/>
</dbReference>
<evidence type="ECO:0000256" key="2">
    <source>
        <dbReference type="ARBA" id="ARBA00022525"/>
    </source>
</evidence>
<organism evidence="4 5">
    <name type="scientific">Mytilus coruscus</name>
    <name type="common">Sea mussel</name>
    <dbReference type="NCBI Taxonomy" id="42192"/>
    <lineage>
        <taxon>Eukaryota</taxon>
        <taxon>Metazoa</taxon>
        <taxon>Spiralia</taxon>
        <taxon>Lophotrochozoa</taxon>
        <taxon>Mollusca</taxon>
        <taxon>Bivalvia</taxon>
        <taxon>Autobranchia</taxon>
        <taxon>Pteriomorphia</taxon>
        <taxon>Mytilida</taxon>
        <taxon>Mytiloidea</taxon>
        <taxon>Mytilidae</taxon>
        <taxon>Mytilinae</taxon>
        <taxon>Mytilus</taxon>
    </lineage>
</organism>
<dbReference type="PANTHER" id="PTHR11475">
    <property type="entry name" value="OXIDASE/PEROXIDASE"/>
    <property type="match status" value="1"/>
</dbReference>
<keyword evidence="5" id="KW-1185">Reference proteome</keyword>
<dbReference type="GO" id="GO:0006979">
    <property type="term" value="P:response to oxidative stress"/>
    <property type="evidence" value="ECO:0007669"/>
    <property type="project" value="InterPro"/>
</dbReference>
<comment type="subcellular location">
    <subcellularLocation>
        <location evidence="1">Secreted</location>
    </subcellularLocation>
</comment>
<dbReference type="Gene3D" id="1.10.640.10">
    <property type="entry name" value="Haem peroxidase domain superfamily, animal type"/>
    <property type="match status" value="1"/>
</dbReference>
<protein>
    <submittedName>
        <fullName evidence="4">PXDN</fullName>
        <ecNumber evidence="4">1.11.1.7</ecNumber>
    </submittedName>
</protein>
<evidence type="ECO:0000313" key="4">
    <source>
        <dbReference type="EMBL" id="CAC5386381.1"/>
    </source>
</evidence>
<dbReference type="InterPro" id="IPR019791">
    <property type="entry name" value="Haem_peroxidase_animal"/>
</dbReference>
<evidence type="ECO:0000313" key="5">
    <source>
        <dbReference type="Proteomes" id="UP000507470"/>
    </source>
</evidence>
<name>A0A6J8BSZ8_MYTCO</name>
<dbReference type="PANTHER" id="PTHR11475:SF4">
    <property type="entry name" value="CHORION PEROXIDASE"/>
    <property type="match status" value="1"/>
</dbReference>
<keyword evidence="4" id="KW-0560">Oxidoreductase</keyword>
<dbReference type="InterPro" id="IPR010255">
    <property type="entry name" value="Haem_peroxidase_sf"/>
</dbReference>
<proteinExistence type="predicted"/>
<dbReference type="EC" id="1.11.1.7" evidence="4"/>